<evidence type="ECO:0000313" key="8">
    <source>
        <dbReference type="Proteomes" id="UP000001357"/>
    </source>
</evidence>
<dbReference type="RefSeq" id="XP_001745027.1">
    <property type="nucleotide sequence ID" value="XM_001744975.1"/>
</dbReference>
<dbReference type="GO" id="GO:0006629">
    <property type="term" value="P:lipid metabolic process"/>
    <property type="evidence" value="ECO:0007669"/>
    <property type="project" value="InterPro"/>
</dbReference>
<dbReference type="InParanoid" id="A9UWR5"/>
<dbReference type="GeneID" id="5890394"/>
<accession>A9UWR5</accession>
<dbReference type="AlphaFoldDB" id="A9UWR5"/>
<comment type="subcellular location">
    <subcellularLocation>
        <location evidence="1">Endomembrane system</location>
        <topology evidence="1">Multi-pass membrane protein</topology>
    </subcellularLocation>
</comment>
<keyword evidence="8" id="KW-1185">Reference proteome</keyword>
<dbReference type="eggNOG" id="KOG4569">
    <property type="taxonomic scope" value="Eukaryota"/>
</dbReference>
<evidence type="ECO:0000256" key="4">
    <source>
        <dbReference type="ARBA" id="ARBA00023136"/>
    </source>
</evidence>
<feature type="domain" description="DUF1232" evidence="6">
    <location>
        <begin position="349"/>
        <end position="381"/>
    </location>
</feature>
<evidence type="ECO:0000256" key="1">
    <source>
        <dbReference type="ARBA" id="ARBA00004127"/>
    </source>
</evidence>
<dbReference type="KEGG" id="mbr:MONBRDRAFT_36670"/>
<name>A9UWR5_MONBE</name>
<dbReference type="CDD" id="cd00519">
    <property type="entry name" value="Lipase_3"/>
    <property type="match status" value="1"/>
</dbReference>
<dbReference type="Gene3D" id="3.40.50.1820">
    <property type="entry name" value="alpha/beta hydrolase"/>
    <property type="match status" value="1"/>
</dbReference>
<dbReference type="InterPro" id="IPR051218">
    <property type="entry name" value="Sec_MonoDiacylglyc_Lipase"/>
</dbReference>
<reference evidence="7 8" key="1">
    <citation type="journal article" date="2008" name="Nature">
        <title>The genome of the choanoflagellate Monosiga brevicollis and the origin of metazoans.</title>
        <authorList>
            <consortium name="JGI Sequencing"/>
            <person name="King N."/>
            <person name="Westbrook M.J."/>
            <person name="Young S.L."/>
            <person name="Kuo A."/>
            <person name="Abedin M."/>
            <person name="Chapman J."/>
            <person name="Fairclough S."/>
            <person name="Hellsten U."/>
            <person name="Isogai Y."/>
            <person name="Letunic I."/>
            <person name="Marr M."/>
            <person name="Pincus D."/>
            <person name="Putnam N."/>
            <person name="Rokas A."/>
            <person name="Wright K.J."/>
            <person name="Zuzow R."/>
            <person name="Dirks W."/>
            <person name="Good M."/>
            <person name="Goodstein D."/>
            <person name="Lemons D."/>
            <person name="Li W."/>
            <person name="Lyons J.B."/>
            <person name="Morris A."/>
            <person name="Nichols S."/>
            <person name="Richter D.J."/>
            <person name="Salamov A."/>
            <person name="Bork P."/>
            <person name="Lim W.A."/>
            <person name="Manning G."/>
            <person name="Miller W.T."/>
            <person name="McGinnis W."/>
            <person name="Shapiro H."/>
            <person name="Tjian R."/>
            <person name="Grigoriev I.V."/>
            <person name="Rokhsar D."/>
        </authorList>
    </citation>
    <scope>NUCLEOTIDE SEQUENCE [LARGE SCALE GENOMIC DNA]</scope>
    <source>
        <strain evidence="8">MX1 / ATCC 50154</strain>
    </source>
</reference>
<proteinExistence type="predicted"/>
<gene>
    <name evidence="7" type="ORF">MONBRDRAFT_36670</name>
</gene>
<dbReference type="GO" id="GO:0012505">
    <property type="term" value="C:endomembrane system"/>
    <property type="evidence" value="ECO:0007669"/>
    <property type="project" value="UniProtKB-SubCell"/>
</dbReference>
<dbReference type="InterPro" id="IPR010652">
    <property type="entry name" value="DUF1232"/>
</dbReference>
<dbReference type="InterPro" id="IPR002921">
    <property type="entry name" value="Fungal_lipase-type"/>
</dbReference>
<feature type="domain" description="Fungal lipase-type" evidence="5">
    <location>
        <begin position="68"/>
        <end position="192"/>
    </location>
</feature>
<keyword evidence="3" id="KW-1133">Transmembrane helix</keyword>
<evidence type="ECO:0000256" key="2">
    <source>
        <dbReference type="ARBA" id="ARBA00022692"/>
    </source>
</evidence>
<dbReference type="SUPFAM" id="SSF53474">
    <property type="entry name" value="alpha/beta-Hydrolases"/>
    <property type="match status" value="1"/>
</dbReference>
<dbReference type="Pfam" id="PF06803">
    <property type="entry name" value="DUF1232"/>
    <property type="match status" value="1"/>
</dbReference>
<dbReference type="PANTHER" id="PTHR45856:SF24">
    <property type="entry name" value="FUNGAL LIPASE-LIKE DOMAIN-CONTAINING PROTEIN"/>
    <property type="match status" value="1"/>
</dbReference>
<organism evidence="7 8">
    <name type="scientific">Monosiga brevicollis</name>
    <name type="common">Choanoflagellate</name>
    <dbReference type="NCBI Taxonomy" id="81824"/>
    <lineage>
        <taxon>Eukaryota</taxon>
        <taxon>Choanoflagellata</taxon>
        <taxon>Craspedida</taxon>
        <taxon>Salpingoecidae</taxon>
        <taxon>Monosiga</taxon>
    </lineage>
</organism>
<dbReference type="EMBL" id="CH991548">
    <property type="protein sequence ID" value="EDQ90260.1"/>
    <property type="molecule type" value="Genomic_DNA"/>
</dbReference>
<evidence type="ECO:0008006" key="9">
    <source>
        <dbReference type="Google" id="ProtNLM"/>
    </source>
</evidence>
<dbReference type="Pfam" id="PF01764">
    <property type="entry name" value="Lipase_3"/>
    <property type="match status" value="1"/>
</dbReference>
<protein>
    <recommendedName>
        <fullName evidence="9">DUF1232 domain-containing protein</fullName>
    </recommendedName>
</protein>
<keyword evidence="2" id="KW-0812">Transmembrane</keyword>
<dbReference type="Proteomes" id="UP000001357">
    <property type="component" value="Unassembled WGS sequence"/>
</dbReference>
<evidence type="ECO:0000313" key="7">
    <source>
        <dbReference type="EMBL" id="EDQ90260.1"/>
    </source>
</evidence>
<evidence type="ECO:0000259" key="5">
    <source>
        <dbReference type="Pfam" id="PF01764"/>
    </source>
</evidence>
<dbReference type="InterPro" id="IPR029058">
    <property type="entry name" value="AB_hydrolase_fold"/>
</dbReference>
<evidence type="ECO:0000256" key="3">
    <source>
        <dbReference type="ARBA" id="ARBA00022989"/>
    </source>
</evidence>
<dbReference type="PANTHER" id="PTHR45856">
    <property type="entry name" value="ALPHA/BETA-HYDROLASES SUPERFAMILY PROTEIN"/>
    <property type="match status" value="1"/>
</dbReference>
<sequence>MPLPEAVNLQPFELLQFTAIAATLSQQCYSRTQLLGLNNFKIVALNDDEQDPQRYCHYIIALNEGVVYVAFKGSDALSNWVANVFIDQQNDEHGRVHSGFWQSFQSAKDRLSRDLQPYFGHPVVFCGHSKGGALANLAAAYFAHEFQQKKWILTFGAPKVGDKRFATYLNSQMCLHLRLENQTDPVPFLPPLSKYAHAGNPVDLGTFCDRLRTMSTVGMVGTFCWRAFQAADAATHKATMLKKVGQVLADGAGRLCGFEAIARMTRDYGFNDGGVLEAHTLDKYHLAIARAQERAQEIIESQLAQQERGITASLGVALKSGIKSLLRDCKALYRLIRDPNAGVSKAQALLASAALVYVVSPWDVIPDSIPFVGYSDDVFVVRTALDTLNAQVNRYRRDDE</sequence>
<evidence type="ECO:0000259" key="6">
    <source>
        <dbReference type="Pfam" id="PF06803"/>
    </source>
</evidence>
<keyword evidence="4" id="KW-0472">Membrane</keyword>